<comment type="caution">
    <text evidence="1">The sequence shown here is derived from an EMBL/GenBank/DDBJ whole genome shotgun (WGS) entry which is preliminary data.</text>
</comment>
<proteinExistence type="predicted"/>
<dbReference type="RefSeq" id="WP_160963917.1">
    <property type="nucleotide sequence ID" value="NZ_WVUD01000063.1"/>
</dbReference>
<gene>
    <name evidence="1" type="ORF">GTA51_18975</name>
</gene>
<reference evidence="1 2" key="1">
    <citation type="submission" date="2020-01" db="EMBL/GenBank/DDBJ databases">
        <title>Genome sequence of Desulfovibrio aerotolerans DSM 16695(T).</title>
        <authorList>
            <person name="Karnachuk O."/>
            <person name="Avakyan M."/>
            <person name="Mardanov A."/>
            <person name="Kadnikov V."/>
            <person name="Ravin N."/>
        </authorList>
    </citation>
    <scope>NUCLEOTIDE SEQUENCE [LARGE SCALE GENOMIC DNA]</scope>
    <source>
        <strain evidence="1 2">DSM 16695</strain>
    </source>
</reference>
<sequence>MSTTPEEFFNLSFELKMDLAKAFHDFVAKSKLPLDSVVSLSMTAKVEADHYDADSFDAFCDYFAALNVSISI</sequence>
<dbReference type="EMBL" id="WVUD01000063">
    <property type="protein sequence ID" value="MYL85185.1"/>
    <property type="molecule type" value="Genomic_DNA"/>
</dbReference>
<organism evidence="1 2">
    <name type="scientific">Solidesulfovibrio aerotolerans</name>
    <dbReference type="NCBI Taxonomy" id="295255"/>
    <lineage>
        <taxon>Bacteria</taxon>
        <taxon>Pseudomonadati</taxon>
        <taxon>Thermodesulfobacteriota</taxon>
        <taxon>Desulfovibrionia</taxon>
        <taxon>Desulfovibrionales</taxon>
        <taxon>Desulfovibrionaceae</taxon>
        <taxon>Solidesulfovibrio</taxon>
    </lineage>
</organism>
<evidence type="ECO:0000313" key="1">
    <source>
        <dbReference type="EMBL" id="MYL85185.1"/>
    </source>
</evidence>
<name>A0A7C9INL6_9BACT</name>
<dbReference type="Proteomes" id="UP000482487">
    <property type="component" value="Unassembled WGS sequence"/>
</dbReference>
<keyword evidence="2" id="KW-1185">Reference proteome</keyword>
<accession>A0A7C9INL6</accession>
<evidence type="ECO:0000313" key="2">
    <source>
        <dbReference type="Proteomes" id="UP000482487"/>
    </source>
</evidence>
<dbReference type="AlphaFoldDB" id="A0A7C9INL6"/>
<dbReference type="OrthoDB" id="9921174at2"/>
<protein>
    <submittedName>
        <fullName evidence="1">Uncharacterized protein</fullName>
    </submittedName>
</protein>